<feature type="non-terminal residue" evidence="4">
    <location>
        <position position="585"/>
    </location>
</feature>
<protein>
    <submittedName>
        <fullName evidence="4">Flp pilus assembly complex ATPase component TadA</fullName>
    </submittedName>
</protein>
<dbReference type="InterPro" id="IPR003593">
    <property type="entry name" value="AAA+_ATPase"/>
</dbReference>
<dbReference type="Gene3D" id="1.10.10.2220">
    <property type="match status" value="1"/>
</dbReference>
<dbReference type="InterPro" id="IPR055446">
    <property type="entry name" value="RecD2_N_OB"/>
</dbReference>
<dbReference type="CDD" id="cd17933">
    <property type="entry name" value="DEXSc_RecD-like"/>
    <property type="match status" value="1"/>
</dbReference>
<dbReference type="GO" id="GO:0017116">
    <property type="term" value="F:single-stranded DNA helicase activity"/>
    <property type="evidence" value="ECO:0007669"/>
    <property type="project" value="TreeGrafter"/>
</dbReference>
<dbReference type="PANTHER" id="PTHR43788:SF6">
    <property type="entry name" value="DNA HELICASE B"/>
    <property type="match status" value="1"/>
</dbReference>
<evidence type="ECO:0000313" key="4">
    <source>
        <dbReference type="EMBL" id="HIW84302.1"/>
    </source>
</evidence>
<dbReference type="InterPro" id="IPR050534">
    <property type="entry name" value="Coronavir_polyprotein_1ab"/>
</dbReference>
<dbReference type="Pfam" id="PF23139">
    <property type="entry name" value="OB_YrrC"/>
    <property type="match status" value="1"/>
</dbReference>
<dbReference type="EMBL" id="DXGF01000142">
    <property type="protein sequence ID" value="HIW84302.1"/>
    <property type="molecule type" value="Genomic_DNA"/>
</dbReference>
<dbReference type="AlphaFoldDB" id="A0A9D1RB42"/>
<gene>
    <name evidence="4" type="primary">tadA</name>
    <name evidence="4" type="ORF">H9873_08265</name>
</gene>
<name>A0A9D1RB42_9FIRM</name>
<reference evidence="4" key="2">
    <citation type="submission" date="2021-04" db="EMBL/GenBank/DDBJ databases">
        <authorList>
            <person name="Gilroy R."/>
        </authorList>
    </citation>
    <scope>NUCLEOTIDE SEQUENCE</scope>
    <source>
        <strain evidence="4">ChiSxjej1B13-11762</strain>
    </source>
</reference>
<keyword evidence="1" id="KW-0547">Nucleotide-binding</keyword>
<dbReference type="Gene3D" id="3.40.50.300">
    <property type="entry name" value="P-loop containing nucleotide triphosphate hydrolases"/>
    <property type="match status" value="2"/>
</dbReference>
<proteinExistence type="predicted"/>
<evidence type="ECO:0000259" key="3">
    <source>
        <dbReference type="SMART" id="SM00382"/>
    </source>
</evidence>
<keyword evidence="2" id="KW-0067">ATP-binding</keyword>
<dbReference type="PANTHER" id="PTHR43788">
    <property type="entry name" value="DNA2/NAM7 HELICASE FAMILY MEMBER"/>
    <property type="match status" value="1"/>
</dbReference>
<dbReference type="Pfam" id="PF13245">
    <property type="entry name" value="AAA_19"/>
    <property type="match status" value="1"/>
</dbReference>
<dbReference type="Gene3D" id="1.10.150.20">
    <property type="entry name" value="5' to 3' exonuclease, C-terminal subdomain"/>
    <property type="match status" value="1"/>
</dbReference>
<sequence length="585" mass="65819">METIKGYVEHIVFRNEDNGYTIFNLNNSDGDLTCVGKFHYIEEGELLELTGEFTVHKMYGTQLQVTSSRICEPEDLMSIERYLGSGAVKGVGAALAGRIVNRFREDTFRIIEEEPERLAEIKGISERKAREIAIQVEEKKEMRQAMIFLQKYGITTTLAVKIYQHYGTNVYRIIEENPYQLADQVAGVGFKTADEIAARVGIHTDSDYRIRSGIFYTLLQSVGEGHVYLRQEALLARAGNLLGVQIEHIEKYLMDLAMEKKVVLKENGDEIRVYASHYYYLELNTAKMLHDLNVRCQVDETALARQIQAVSENAGCALDEMQQKAVEEAARQGILILTGGPGTGKTTTINAMIRFFQSEGMEILLAAPTGRAAKRMTEATGYEAQTIHRLLEVNGNPEEERSGGFAKNEENPLETDVLIIDEMSMVDLPLMHALLSAVIPGTRLILVGDRNQLPSVGPGSVLKDLIDSHCFPVVMLTKIFRQAGESDIVVNAHKINRGEEVTLDNKSRDFFFLKRQDPNVIISILITLIQKKLPPYVDARPYDIQVLTPMRKGALGVERLNQILQQYLNPPEEGKQERTYGDRLF</sequence>
<dbReference type="InterPro" id="IPR010994">
    <property type="entry name" value="RuvA_2-like"/>
</dbReference>
<dbReference type="InterPro" id="IPR029493">
    <property type="entry name" value="RecD2-like_HHH"/>
</dbReference>
<evidence type="ECO:0000256" key="2">
    <source>
        <dbReference type="ARBA" id="ARBA00022840"/>
    </source>
</evidence>
<evidence type="ECO:0000313" key="5">
    <source>
        <dbReference type="Proteomes" id="UP000824263"/>
    </source>
</evidence>
<dbReference type="GO" id="GO:0005524">
    <property type="term" value="F:ATP binding"/>
    <property type="evidence" value="ECO:0007669"/>
    <property type="project" value="UniProtKB-KW"/>
</dbReference>
<dbReference type="InterPro" id="IPR027417">
    <property type="entry name" value="P-loop_NTPase"/>
</dbReference>
<reference evidence="4" key="1">
    <citation type="journal article" date="2021" name="PeerJ">
        <title>Extensive microbial diversity within the chicken gut microbiome revealed by metagenomics and culture.</title>
        <authorList>
            <person name="Gilroy R."/>
            <person name="Ravi A."/>
            <person name="Getino M."/>
            <person name="Pursley I."/>
            <person name="Horton D.L."/>
            <person name="Alikhan N.F."/>
            <person name="Baker D."/>
            <person name="Gharbi K."/>
            <person name="Hall N."/>
            <person name="Watson M."/>
            <person name="Adriaenssens E.M."/>
            <person name="Foster-Nyarko E."/>
            <person name="Jarju S."/>
            <person name="Secka A."/>
            <person name="Antonio M."/>
            <person name="Oren A."/>
            <person name="Chaudhuri R.R."/>
            <person name="La Ragione R."/>
            <person name="Hildebrand F."/>
            <person name="Pallen M.J."/>
        </authorList>
    </citation>
    <scope>NUCLEOTIDE SEQUENCE</scope>
    <source>
        <strain evidence="4">ChiSxjej1B13-11762</strain>
    </source>
</reference>
<dbReference type="Pfam" id="PF14520">
    <property type="entry name" value="HHH_5"/>
    <property type="match status" value="1"/>
</dbReference>
<comment type="caution">
    <text evidence="4">The sequence shown here is derived from an EMBL/GenBank/DDBJ whole genome shotgun (WGS) entry which is preliminary data.</text>
</comment>
<evidence type="ECO:0000256" key="1">
    <source>
        <dbReference type="ARBA" id="ARBA00022741"/>
    </source>
</evidence>
<dbReference type="SUPFAM" id="SSF52540">
    <property type="entry name" value="P-loop containing nucleoside triphosphate hydrolases"/>
    <property type="match status" value="1"/>
</dbReference>
<dbReference type="SUPFAM" id="SSF47781">
    <property type="entry name" value="RuvA domain 2-like"/>
    <property type="match status" value="1"/>
</dbReference>
<dbReference type="GO" id="GO:0009338">
    <property type="term" value="C:exodeoxyribonuclease V complex"/>
    <property type="evidence" value="ECO:0007669"/>
    <property type="project" value="TreeGrafter"/>
</dbReference>
<dbReference type="SMART" id="SM00382">
    <property type="entry name" value="AAA"/>
    <property type="match status" value="1"/>
</dbReference>
<feature type="domain" description="AAA+ ATPase" evidence="3">
    <location>
        <begin position="331"/>
        <end position="481"/>
    </location>
</feature>
<dbReference type="GO" id="GO:0006310">
    <property type="term" value="P:DNA recombination"/>
    <property type="evidence" value="ECO:0007669"/>
    <property type="project" value="TreeGrafter"/>
</dbReference>
<dbReference type="Pfam" id="PF14490">
    <property type="entry name" value="HHH_RecD2"/>
    <property type="match status" value="1"/>
</dbReference>
<accession>A0A9D1RB42</accession>
<organism evidence="4 5">
    <name type="scientific">Candidatus Dorea gallistercoris</name>
    <dbReference type="NCBI Taxonomy" id="2838542"/>
    <lineage>
        <taxon>Bacteria</taxon>
        <taxon>Bacillati</taxon>
        <taxon>Bacillota</taxon>
        <taxon>Clostridia</taxon>
        <taxon>Lachnospirales</taxon>
        <taxon>Lachnospiraceae</taxon>
        <taxon>Dorea</taxon>
    </lineage>
</organism>
<dbReference type="Proteomes" id="UP000824263">
    <property type="component" value="Unassembled WGS sequence"/>
</dbReference>